<proteinExistence type="predicted"/>
<dbReference type="AlphaFoldDB" id="A0A516Q3C8"/>
<evidence type="ECO:0000313" key="1">
    <source>
        <dbReference type="EMBL" id="QDP97711.1"/>
    </source>
</evidence>
<dbReference type="KEGG" id="mik:FOE78_18950"/>
<name>A0A516Q3C8_9ACTN</name>
<keyword evidence="2" id="KW-1185">Reference proteome</keyword>
<dbReference type="Proteomes" id="UP000319263">
    <property type="component" value="Chromosome"/>
</dbReference>
<dbReference type="OrthoDB" id="9813719at2"/>
<dbReference type="RefSeq" id="WP_143987668.1">
    <property type="nucleotide sequence ID" value="NZ_CP041692.1"/>
</dbReference>
<dbReference type="EMBL" id="CP041692">
    <property type="protein sequence ID" value="QDP97711.1"/>
    <property type="molecule type" value="Genomic_DNA"/>
</dbReference>
<reference evidence="1 2" key="1">
    <citation type="submission" date="2019-07" db="EMBL/GenBank/DDBJ databases">
        <title>Microlunatus dokdonensis sp. nov. isolated from the rhizospheric soil of the wild plant Elymus tsukushiensis.</title>
        <authorList>
            <person name="Ghim S.-Y."/>
            <person name="Hwang Y.-J."/>
            <person name="Son J.-S."/>
            <person name="Shin J.-H."/>
        </authorList>
    </citation>
    <scope>NUCLEOTIDE SEQUENCE [LARGE SCALE GENOMIC DNA]</scope>
    <source>
        <strain evidence="1 2">KUDC0627</strain>
    </source>
</reference>
<accession>A0A516Q3C8</accession>
<protein>
    <submittedName>
        <fullName evidence="1">Uncharacterized protein</fullName>
    </submittedName>
</protein>
<evidence type="ECO:0000313" key="2">
    <source>
        <dbReference type="Proteomes" id="UP000319263"/>
    </source>
</evidence>
<organism evidence="1 2">
    <name type="scientific">Microlunatus elymi</name>
    <dbReference type="NCBI Taxonomy" id="2596828"/>
    <lineage>
        <taxon>Bacteria</taxon>
        <taxon>Bacillati</taxon>
        <taxon>Actinomycetota</taxon>
        <taxon>Actinomycetes</taxon>
        <taxon>Propionibacteriales</taxon>
        <taxon>Propionibacteriaceae</taxon>
        <taxon>Microlunatus</taxon>
    </lineage>
</organism>
<gene>
    <name evidence="1" type="ORF">FOE78_18950</name>
</gene>
<sequence>MDLDMFLDDAPGSLVVIAGSDPVRGERHHKAFAPGPLPDQVPSFAPSTFLAVAEQWAALDRKLTPSPSMSLDRPVGVALRQTQAISPELPG</sequence>